<keyword evidence="7" id="KW-0482">Metalloprotease</keyword>
<dbReference type="InterPro" id="IPR024079">
    <property type="entry name" value="MetalloPept_cat_dom_sf"/>
</dbReference>
<dbReference type="PROSITE" id="PS51885">
    <property type="entry name" value="NEPRILYSIN"/>
    <property type="match status" value="1"/>
</dbReference>
<dbReference type="SUPFAM" id="SSF55486">
    <property type="entry name" value="Metalloproteases ('zincins'), catalytic domain"/>
    <property type="match status" value="1"/>
</dbReference>
<dbReference type="Pfam" id="PF05649">
    <property type="entry name" value="Peptidase_M13_N"/>
    <property type="match status" value="1"/>
</dbReference>
<evidence type="ECO:0000256" key="2">
    <source>
        <dbReference type="ARBA" id="ARBA00007357"/>
    </source>
</evidence>
<organism evidence="11">
    <name type="scientific">Amblyomma maculatum</name>
    <name type="common">Gulf Coast tick</name>
    <dbReference type="NCBI Taxonomy" id="34609"/>
    <lineage>
        <taxon>Eukaryota</taxon>
        <taxon>Metazoa</taxon>
        <taxon>Ecdysozoa</taxon>
        <taxon>Arthropoda</taxon>
        <taxon>Chelicerata</taxon>
        <taxon>Arachnida</taxon>
        <taxon>Acari</taxon>
        <taxon>Parasitiformes</taxon>
        <taxon>Ixodida</taxon>
        <taxon>Ixodoidea</taxon>
        <taxon>Ixodidae</taxon>
        <taxon>Amblyomminae</taxon>
        <taxon>Amblyomma</taxon>
    </lineage>
</organism>
<evidence type="ECO:0000256" key="6">
    <source>
        <dbReference type="ARBA" id="ARBA00022833"/>
    </source>
</evidence>
<dbReference type="Gene3D" id="3.40.390.10">
    <property type="entry name" value="Collagenase (Catalytic Domain)"/>
    <property type="match status" value="1"/>
</dbReference>
<evidence type="ECO:0008006" key="12">
    <source>
        <dbReference type="Google" id="ProtNLM"/>
    </source>
</evidence>
<evidence type="ECO:0000256" key="1">
    <source>
        <dbReference type="ARBA" id="ARBA00001947"/>
    </source>
</evidence>
<keyword evidence="3" id="KW-0645">Protease</keyword>
<dbReference type="AlphaFoldDB" id="G3MTK0"/>
<dbReference type="PANTHER" id="PTHR11733:SF241">
    <property type="entry name" value="GH26575P-RELATED"/>
    <property type="match status" value="1"/>
</dbReference>
<feature type="domain" description="Peptidase M13 N-terminal" evidence="10">
    <location>
        <begin position="63"/>
        <end position="292"/>
    </location>
</feature>
<dbReference type="GO" id="GO:0046872">
    <property type="term" value="F:metal ion binding"/>
    <property type="evidence" value="ECO:0007669"/>
    <property type="project" value="UniProtKB-KW"/>
</dbReference>
<dbReference type="EMBL" id="JO845202">
    <property type="protein sequence ID" value="AEO36818.1"/>
    <property type="molecule type" value="mRNA"/>
</dbReference>
<dbReference type="Gene3D" id="1.10.1380.10">
    <property type="entry name" value="Neutral endopeptidase , domain2"/>
    <property type="match status" value="1"/>
</dbReference>
<feature type="domain" description="Peptidase M13 C-terminal" evidence="9">
    <location>
        <begin position="358"/>
        <end position="556"/>
    </location>
</feature>
<evidence type="ECO:0000256" key="8">
    <source>
        <dbReference type="SAM" id="MobiDB-lite"/>
    </source>
</evidence>
<sequence length="570" mass="66840">MRGKDTERTKSFMRSVLSLFLDVEKGSDIPPKPSKVTSRGYEDEQVEDEYEYREDTDPTSTEEHDEAADVISEIIDVEVKIAEMMSTARILDDYETDTVQNWDHRLGNKFPFMTGLRRDFEKAMITLANNHIVGVHLKDYFKKLAQYLDTLEVKTLINYLGWYFLREVADVLTTEVRTTLNAFLRAISKPGVAQQLNEDVCIEKLIGYHAKMEKGIAHLYLKRFFSQAAISKAQEMMYSRELRRCQYHHQASTVAVHLNASFTKFIQENSWMDEETRGKMSEWVTNIEYHMGAAETLLDEKYIRKQYDLVKLPEESSLSLYFFALMENNYLQEIRRYMTPYNRRNVWPSSVFRTEGRYSPHYTSLEMPAGALQDAIFKYYAPGYSIFGSMGTLTAEKLTDSFMEEGRGWMFWKGSYVWTEKAKRQLKQRLQCLRNEEYKNLSSEDRKKLDALDRFDGKGGESVLFLKFRDHVGLRTSYQAFASIVSECSSSYTLYKEKNEEMFKQFFYYYVLRNCGSDDPEQEHRVNFVLRTFTNFWSAFHCKDGDRMRREDNCHIMTSAADNTITSGQK</sequence>
<reference evidence="11" key="1">
    <citation type="journal article" date="2011" name="PLoS ONE">
        <title>A deep insight into the sialotranscriptome of the gulf coast tick, Amblyomma maculatum.</title>
        <authorList>
            <person name="Karim S."/>
            <person name="Singh P."/>
            <person name="Ribeiro J.M."/>
        </authorList>
    </citation>
    <scope>NUCLEOTIDE SEQUENCE</scope>
    <source>
        <tissue evidence="11">Salivary gland</tissue>
    </source>
</reference>
<keyword evidence="4" id="KW-0479">Metal-binding</keyword>
<dbReference type="GO" id="GO:0016485">
    <property type="term" value="P:protein processing"/>
    <property type="evidence" value="ECO:0007669"/>
    <property type="project" value="TreeGrafter"/>
</dbReference>
<dbReference type="InterPro" id="IPR018497">
    <property type="entry name" value="Peptidase_M13_C"/>
</dbReference>
<evidence type="ECO:0000256" key="4">
    <source>
        <dbReference type="ARBA" id="ARBA00022723"/>
    </source>
</evidence>
<feature type="region of interest" description="Disordered" evidence="8">
    <location>
        <begin position="25"/>
        <end position="65"/>
    </location>
</feature>
<evidence type="ECO:0000259" key="10">
    <source>
        <dbReference type="Pfam" id="PF05649"/>
    </source>
</evidence>
<evidence type="ECO:0000256" key="7">
    <source>
        <dbReference type="ARBA" id="ARBA00023049"/>
    </source>
</evidence>
<accession>G3MTK0</accession>
<dbReference type="PANTHER" id="PTHR11733">
    <property type="entry name" value="ZINC METALLOPROTEASE FAMILY M13 NEPRILYSIN-RELATED"/>
    <property type="match status" value="1"/>
</dbReference>
<dbReference type="InterPro" id="IPR000718">
    <property type="entry name" value="Peptidase_M13"/>
</dbReference>
<name>G3MTK0_AMBMU</name>
<evidence type="ECO:0000256" key="5">
    <source>
        <dbReference type="ARBA" id="ARBA00022801"/>
    </source>
</evidence>
<evidence type="ECO:0000259" key="9">
    <source>
        <dbReference type="Pfam" id="PF01431"/>
    </source>
</evidence>
<evidence type="ECO:0000256" key="3">
    <source>
        <dbReference type="ARBA" id="ARBA00022670"/>
    </source>
</evidence>
<proteinExistence type="evidence at transcript level"/>
<dbReference type="InterPro" id="IPR008753">
    <property type="entry name" value="Peptidase_M13_N"/>
</dbReference>
<protein>
    <recommendedName>
        <fullName evidence="12">Peptidase M13 N-terminal domain-containing protein</fullName>
    </recommendedName>
</protein>
<keyword evidence="5" id="KW-0378">Hydrolase</keyword>
<dbReference type="InterPro" id="IPR042089">
    <property type="entry name" value="Peptidase_M13_dom_2"/>
</dbReference>
<comment type="similarity">
    <text evidence="2">Belongs to the peptidase M13 family.</text>
</comment>
<feature type="compositionally biased region" description="Acidic residues" evidence="8">
    <location>
        <begin position="43"/>
        <end position="54"/>
    </location>
</feature>
<keyword evidence="6" id="KW-0862">Zinc</keyword>
<evidence type="ECO:0000313" key="11">
    <source>
        <dbReference type="EMBL" id="AEO36818.1"/>
    </source>
</evidence>
<comment type="cofactor">
    <cofactor evidence="1">
        <name>Zn(2+)</name>
        <dbReference type="ChEBI" id="CHEBI:29105"/>
    </cofactor>
</comment>
<dbReference type="Pfam" id="PF01431">
    <property type="entry name" value="Peptidase_M13"/>
    <property type="match status" value="1"/>
</dbReference>
<dbReference type="GO" id="GO:0005886">
    <property type="term" value="C:plasma membrane"/>
    <property type="evidence" value="ECO:0007669"/>
    <property type="project" value="TreeGrafter"/>
</dbReference>
<dbReference type="GO" id="GO:0004222">
    <property type="term" value="F:metalloendopeptidase activity"/>
    <property type="evidence" value="ECO:0007669"/>
    <property type="project" value="InterPro"/>
</dbReference>